<evidence type="ECO:0000256" key="3">
    <source>
        <dbReference type="ARBA" id="ARBA00022691"/>
    </source>
</evidence>
<keyword evidence="4" id="KW-0694">RNA-binding</keyword>
<dbReference type="CDD" id="cd02440">
    <property type="entry name" value="AdoMet_MTases"/>
    <property type="match status" value="1"/>
</dbReference>
<protein>
    <recommendedName>
        <fullName evidence="5">Ribosomal RNA adenine methylase transferase N-terminal domain-containing protein</fullName>
    </recommendedName>
</protein>
<name>X0SQY1_9ZZZZ</name>
<feature type="domain" description="Ribosomal RNA adenine methylase transferase N-terminal" evidence="5">
    <location>
        <begin position="39"/>
        <end position="187"/>
    </location>
</feature>
<dbReference type="GO" id="GO:0003723">
    <property type="term" value="F:RNA binding"/>
    <property type="evidence" value="ECO:0007669"/>
    <property type="project" value="UniProtKB-KW"/>
</dbReference>
<accession>X0SQY1</accession>
<dbReference type="GO" id="GO:0005829">
    <property type="term" value="C:cytosol"/>
    <property type="evidence" value="ECO:0007669"/>
    <property type="project" value="TreeGrafter"/>
</dbReference>
<keyword evidence="2" id="KW-0808">Transferase</keyword>
<sequence>MAHVKKARQGLSLSRALLNKSGLSPRKRLGQHFLEDPGIIDIIITHARFDKGDVVVEIGSGLGALTIPILPQIFHLVAIEKDPLLMTILKQRVSLKEREKVTFICGDVLKLNLEGVCDKYGQKIKILGNLPYNISSPFLEKLIKNRTHIKSAILMFQYELAQRLTAGPKGKEYGALSVISQYYARVS</sequence>
<dbReference type="PROSITE" id="PS01131">
    <property type="entry name" value="RRNA_A_DIMETH"/>
    <property type="match status" value="1"/>
</dbReference>
<evidence type="ECO:0000256" key="2">
    <source>
        <dbReference type="ARBA" id="ARBA00022679"/>
    </source>
</evidence>
<dbReference type="PANTHER" id="PTHR11727">
    <property type="entry name" value="DIMETHYLADENOSINE TRANSFERASE"/>
    <property type="match status" value="1"/>
</dbReference>
<dbReference type="Gene3D" id="3.40.50.150">
    <property type="entry name" value="Vaccinia Virus protein VP39"/>
    <property type="match status" value="1"/>
</dbReference>
<dbReference type="PROSITE" id="PS51689">
    <property type="entry name" value="SAM_RNA_A_N6_MT"/>
    <property type="match status" value="1"/>
</dbReference>
<evidence type="ECO:0000256" key="4">
    <source>
        <dbReference type="ARBA" id="ARBA00022884"/>
    </source>
</evidence>
<keyword evidence="1" id="KW-0489">Methyltransferase</keyword>
<evidence type="ECO:0000256" key="1">
    <source>
        <dbReference type="ARBA" id="ARBA00022603"/>
    </source>
</evidence>
<comment type="caution">
    <text evidence="6">The sequence shown here is derived from an EMBL/GenBank/DDBJ whole genome shotgun (WGS) entry which is preliminary data.</text>
</comment>
<proteinExistence type="predicted"/>
<evidence type="ECO:0000313" key="6">
    <source>
        <dbReference type="EMBL" id="GAF78312.1"/>
    </source>
</evidence>
<reference evidence="6" key="1">
    <citation type="journal article" date="2014" name="Front. Microbiol.">
        <title>High frequency of phylogenetically diverse reductive dehalogenase-homologous genes in deep subseafloor sedimentary metagenomes.</title>
        <authorList>
            <person name="Kawai M."/>
            <person name="Futagami T."/>
            <person name="Toyoda A."/>
            <person name="Takaki Y."/>
            <person name="Nishi S."/>
            <person name="Hori S."/>
            <person name="Arai W."/>
            <person name="Tsubouchi T."/>
            <person name="Morono Y."/>
            <person name="Uchiyama I."/>
            <person name="Ito T."/>
            <person name="Fujiyama A."/>
            <person name="Inagaki F."/>
            <person name="Takami H."/>
        </authorList>
    </citation>
    <scope>NUCLEOTIDE SEQUENCE</scope>
    <source>
        <strain evidence="6">Expedition CK06-06</strain>
    </source>
</reference>
<organism evidence="6">
    <name type="scientific">marine sediment metagenome</name>
    <dbReference type="NCBI Taxonomy" id="412755"/>
    <lineage>
        <taxon>unclassified sequences</taxon>
        <taxon>metagenomes</taxon>
        <taxon>ecological metagenomes</taxon>
    </lineage>
</organism>
<dbReference type="PANTHER" id="PTHR11727:SF7">
    <property type="entry name" value="DIMETHYLADENOSINE TRANSFERASE-RELATED"/>
    <property type="match status" value="1"/>
</dbReference>
<dbReference type="InterPro" id="IPR020596">
    <property type="entry name" value="rRNA_Ade_Mease_Trfase_CS"/>
</dbReference>
<gene>
    <name evidence="6" type="ORF">S01H1_08683</name>
</gene>
<dbReference type="SUPFAM" id="SSF53335">
    <property type="entry name" value="S-adenosyl-L-methionine-dependent methyltransferases"/>
    <property type="match status" value="1"/>
</dbReference>
<dbReference type="EMBL" id="BARS01004444">
    <property type="protein sequence ID" value="GAF78312.1"/>
    <property type="molecule type" value="Genomic_DNA"/>
</dbReference>
<dbReference type="InterPro" id="IPR020598">
    <property type="entry name" value="rRNA_Ade_methylase_Trfase_N"/>
</dbReference>
<evidence type="ECO:0000259" key="5">
    <source>
        <dbReference type="SMART" id="SM00650"/>
    </source>
</evidence>
<keyword evidence="3" id="KW-0949">S-adenosyl-L-methionine</keyword>
<dbReference type="AlphaFoldDB" id="X0SQY1"/>
<dbReference type="SMART" id="SM00650">
    <property type="entry name" value="rADc"/>
    <property type="match status" value="1"/>
</dbReference>
<dbReference type="InterPro" id="IPR001737">
    <property type="entry name" value="KsgA/Erm"/>
</dbReference>
<dbReference type="InterPro" id="IPR029063">
    <property type="entry name" value="SAM-dependent_MTases_sf"/>
</dbReference>
<dbReference type="Pfam" id="PF00398">
    <property type="entry name" value="RrnaAD"/>
    <property type="match status" value="1"/>
</dbReference>
<dbReference type="GO" id="GO:0000179">
    <property type="term" value="F:rRNA (adenine-N6,N6-)-dimethyltransferase activity"/>
    <property type="evidence" value="ECO:0007669"/>
    <property type="project" value="InterPro"/>
</dbReference>
<feature type="non-terminal residue" evidence="6">
    <location>
        <position position="187"/>
    </location>
</feature>